<feature type="domain" description="Coenzyme Q-binding protein COQ10 START" evidence="1">
    <location>
        <begin position="2"/>
        <end position="103"/>
    </location>
</feature>
<dbReference type="EMBL" id="JALJOQ010000014">
    <property type="protein sequence ID" value="KAK9810708.1"/>
    <property type="molecule type" value="Genomic_DNA"/>
</dbReference>
<sequence>MWEDRESIPTWMPWITSVTVQQNDPRISRWALSTRQFNRDWSFAWLAQNLTPVRNQKIHWRSVPGVKGTPYVANRGAIRFYQKSENSCAVKLTISYEVPDILAPFAGALTPVVEGILATDMRRFAALASRGEPQAVASR</sequence>
<organism evidence="2 3">
    <name type="scientific">Symbiochloris irregularis</name>
    <dbReference type="NCBI Taxonomy" id="706552"/>
    <lineage>
        <taxon>Eukaryota</taxon>
        <taxon>Viridiplantae</taxon>
        <taxon>Chlorophyta</taxon>
        <taxon>core chlorophytes</taxon>
        <taxon>Trebouxiophyceae</taxon>
        <taxon>Trebouxiales</taxon>
        <taxon>Trebouxiaceae</taxon>
        <taxon>Symbiochloris</taxon>
    </lineage>
</organism>
<accession>A0AAW1PLF6</accession>
<dbReference type="Gene3D" id="3.30.530.20">
    <property type="match status" value="1"/>
</dbReference>
<dbReference type="InterPro" id="IPR023393">
    <property type="entry name" value="START-like_dom_sf"/>
</dbReference>
<evidence type="ECO:0000259" key="1">
    <source>
        <dbReference type="Pfam" id="PF03364"/>
    </source>
</evidence>
<comment type="caution">
    <text evidence="2">The sequence shown here is derived from an EMBL/GenBank/DDBJ whole genome shotgun (WGS) entry which is preliminary data.</text>
</comment>
<evidence type="ECO:0000313" key="2">
    <source>
        <dbReference type="EMBL" id="KAK9810708.1"/>
    </source>
</evidence>
<dbReference type="Pfam" id="PF03364">
    <property type="entry name" value="Polyketide_cyc"/>
    <property type="match status" value="1"/>
</dbReference>
<reference evidence="2 3" key="1">
    <citation type="journal article" date="2024" name="Nat. Commun.">
        <title>Phylogenomics reveals the evolutionary origins of lichenization in chlorophyte algae.</title>
        <authorList>
            <person name="Puginier C."/>
            <person name="Libourel C."/>
            <person name="Otte J."/>
            <person name="Skaloud P."/>
            <person name="Haon M."/>
            <person name="Grisel S."/>
            <person name="Petersen M."/>
            <person name="Berrin J.G."/>
            <person name="Delaux P.M."/>
            <person name="Dal Grande F."/>
            <person name="Keller J."/>
        </authorList>
    </citation>
    <scope>NUCLEOTIDE SEQUENCE [LARGE SCALE GENOMIC DNA]</scope>
    <source>
        <strain evidence="2 3">SAG 2036</strain>
    </source>
</reference>
<dbReference type="PANTHER" id="PTHR33824">
    <property type="entry name" value="POLYKETIDE CYCLASE/DEHYDRASE AND LIPID TRANSPORT SUPERFAMILY PROTEIN"/>
    <property type="match status" value="1"/>
</dbReference>
<dbReference type="Proteomes" id="UP001465755">
    <property type="component" value="Unassembled WGS sequence"/>
</dbReference>
<dbReference type="SUPFAM" id="SSF55961">
    <property type="entry name" value="Bet v1-like"/>
    <property type="match status" value="1"/>
</dbReference>
<dbReference type="PANTHER" id="PTHR33824:SF7">
    <property type="entry name" value="POLYKETIDE CYCLASE_DEHYDRASE AND LIPID TRANSPORT SUPERFAMILY PROTEIN"/>
    <property type="match status" value="1"/>
</dbReference>
<gene>
    <name evidence="2" type="ORF">WJX73_000914</name>
</gene>
<protein>
    <recommendedName>
        <fullName evidence="1">Coenzyme Q-binding protein COQ10 START domain-containing protein</fullName>
    </recommendedName>
</protein>
<dbReference type="InterPro" id="IPR047137">
    <property type="entry name" value="ORF3"/>
</dbReference>
<dbReference type="InterPro" id="IPR005031">
    <property type="entry name" value="COQ10_START"/>
</dbReference>
<keyword evidence="3" id="KW-1185">Reference proteome</keyword>
<proteinExistence type="predicted"/>
<evidence type="ECO:0000313" key="3">
    <source>
        <dbReference type="Proteomes" id="UP001465755"/>
    </source>
</evidence>
<dbReference type="AlphaFoldDB" id="A0AAW1PLF6"/>
<name>A0AAW1PLF6_9CHLO</name>